<keyword evidence="3" id="KW-1185">Reference proteome</keyword>
<evidence type="ECO:0000313" key="3">
    <source>
        <dbReference type="Proteomes" id="UP001066276"/>
    </source>
</evidence>
<name>A0AAV7QD59_PLEWA</name>
<organism evidence="2 3">
    <name type="scientific">Pleurodeles waltl</name>
    <name type="common">Iberian ribbed newt</name>
    <dbReference type="NCBI Taxonomy" id="8319"/>
    <lineage>
        <taxon>Eukaryota</taxon>
        <taxon>Metazoa</taxon>
        <taxon>Chordata</taxon>
        <taxon>Craniata</taxon>
        <taxon>Vertebrata</taxon>
        <taxon>Euteleostomi</taxon>
        <taxon>Amphibia</taxon>
        <taxon>Batrachia</taxon>
        <taxon>Caudata</taxon>
        <taxon>Salamandroidea</taxon>
        <taxon>Salamandridae</taxon>
        <taxon>Pleurodelinae</taxon>
        <taxon>Pleurodeles</taxon>
    </lineage>
</organism>
<accession>A0AAV7QD59</accession>
<dbReference type="Proteomes" id="UP001066276">
    <property type="component" value="Chromosome 6"/>
</dbReference>
<proteinExistence type="predicted"/>
<feature type="compositionally biased region" description="Basic and acidic residues" evidence="1">
    <location>
        <begin position="48"/>
        <end position="57"/>
    </location>
</feature>
<feature type="region of interest" description="Disordered" evidence="1">
    <location>
        <begin position="48"/>
        <end position="67"/>
    </location>
</feature>
<evidence type="ECO:0000256" key="1">
    <source>
        <dbReference type="SAM" id="MobiDB-lite"/>
    </source>
</evidence>
<dbReference type="EMBL" id="JANPWB010000010">
    <property type="protein sequence ID" value="KAJ1137497.1"/>
    <property type="molecule type" value="Genomic_DNA"/>
</dbReference>
<reference evidence="2" key="1">
    <citation type="journal article" date="2022" name="bioRxiv">
        <title>Sequencing and chromosome-scale assembly of the giantPleurodeles waltlgenome.</title>
        <authorList>
            <person name="Brown T."/>
            <person name="Elewa A."/>
            <person name="Iarovenko S."/>
            <person name="Subramanian E."/>
            <person name="Araus A.J."/>
            <person name="Petzold A."/>
            <person name="Susuki M."/>
            <person name="Suzuki K.-i.T."/>
            <person name="Hayashi T."/>
            <person name="Toyoda A."/>
            <person name="Oliveira C."/>
            <person name="Osipova E."/>
            <person name="Leigh N.D."/>
            <person name="Simon A."/>
            <person name="Yun M.H."/>
        </authorList>
    </citation>
    <scope>NUCLEOTIDE SEQUENCE</scope>
    <source>
        <strain evidence="2">20211129_DDA</strain>
        <tissue evidence="2">Liver</tissue>
    </source>
</reference>
<sequence length="100" mass="11029">MAPLQSMEPRAETKLCRKVQNFKPRLTLKRRAGRTWGKALTSEGGRKEARVSCREVPRTSPRSGFVPTDAGGHCVAAVVDINPVLSDMRGHALEGNQVFR</sequence>
<gene>
    <name evidence="2" type="ORF">NDU88_003895</name>
</gene>
<evidence type="ECO:0000313" key="2">
    <source>
        <dbReference type="EMBL" id="KAJ1137497.1"/>
    </source>
</evidence>
<protein>
    <submittedName>
        <fullName evidence="2">Uncharacterized protein</fullName>
    </submittedName>
</protein>
<dbReference type="AlphaFoldDB" id="A0AAV7QD59"/>
<comment type="caution">
    <text evidence="2">The sequence shown here is derived from an EMBL/GenBank/DDBJ whole genome shotgun (WGS) entry which is preliminary data.</text>
</comment>